<evidence type="ECO:0000313" key="1">
    <source>
        <dbReference type="EMBL" id="CAB4122591.1"/>
    </source>
</evidence>
<gene>
    <name evidence="1" type="ORF">UFOVP37_32</name>
</gene>
<dbReference type="EMBL" id="LR796163">
    <property type="protein sequence ID" value="CAB4122591.1"/>
    <property type="molecule type" value="Genomic_DNA"/>
</dbReference>
<protein>
    <submittedName>
        <fullName evidence="1">Uncharacterized protein</fullName>
    </submittedName>
</protein>
<organism evidence="1">
    <name type="scientific">uncultured Caudovirales phage</name>
    <dbReference type="NCBI Taxonomy" id="2100421"/>
    <lineage>
        <taxon>Viruses</taxon>
        <taxon>Duplodnaviria</taxon>
        <taxon>Heunggongvirae</taxon>
        <taxon>Uroviricota</taxon>
        <taxon>Caudoviricetes</taxon>
        <taxon>Peduoviridae</taxon>
        <taxon>Maltschvirus</taxon>
        <taxon>Maltschvirus maltsch</taxon>
    </lineage>
</organism>
<proteinExistence type="predicted"/>
<sequence>MIITLPTNMELLDWASQVIIDLDSFGSFGRLDDPEHWQDWGMQFLNNTTIGRNLPIPYGFSDWREWAQRLVGSLS</sequence>
<reference evidence="1" key="1">
    <citation type="submission" date="2020-04" db="EMBL/GenBank/DDBJ databases">
        <authorList>
            <person name="Chiriac C."/>
            <person name="Salcher M."/>
            <person name="Ghai R."/>
            <person name="Kavagutti S V."/>
        </authorList>
    </citation>
    <scope>NUCLEOTIDE SEQUENCE</scope>
</reference>
<accession>A0A6J5KLG5</accession>
<name>A0A6J5KLG5_9CAUD</name>